<name>A0A2Z2KGE1_9BACL</name>
<dbReference type="InterPro" id="IPR018060">
    <property type="entry name" value="HTH_AraC"/>
</dbReference>
<keyword evidence="2" id="KW-0238">DNA-binding</keyword>
<dbReference type="InterPro" id="IPR002491">
    <property type="entry name" value="ABC_transptr_periplasmic_BD"/>
</dbReference>
<evidence type="ECO:0008006" key="8">
    <source>
        <dbReference type="Google" id="ProtNLM"/>
    </source>
</evidence>
<evidence type="ECO:0000256" key="3">
    <source>
        <dbReference type="ARBA" id="ARBA00023163"/>
    </source>
</evidence>
<keyword evidence="1" id="KW-0805">Transcription regulation</keyword>
<dbReference type="GO" id="GO:0003700">
    <property type="term" value="F:DNA-binding transcription factor activity"/>
    <property type="evidence" value="ECO:0007669"/>
    <property type="project" value="InterPro"/>
</dbReference>
<dbReference type="GO" id="GO:0043565">
    <property type="term" value="F:sequence-specific DNA binding"/>
    <property type="evidence" value="ECO:0007669"/>
    <property type="project" value="InterPro"/>
</dbReference>
<dbReference type="InterPro" id="IPR003313">
    <property type="entry name" value="AraC-bd"/>
</dbReference>
<evidence type="ECO:0000259" key="5">
    <source>
        <dbReference type="PROSITE" id="PS50983"/>
    </source>
</evidence>
<accession>A0A2Z2KGE1</accession>
<dbReference type="Pfam" id="PF12833">
    <property type="entry name" value="HTH_18"/>
    <property type="match status" value="1"/>
</dbReference>
<dbReference type="SUPFAM" id="SSF51215">
    <property type="entry name" value="Regulatory protein AraC"/>
    <property type="match status" value="1"/>
</dbReference>
<protein>
    <recommendedName>
        <fullName evidence="8">AraC family transcriptional regulator</fullName>
    </recommendedName>
</protein>
<keyword evidence="7" id="KW-1185">Reference proteome</keyword>
<reference evidence="6 7" key="1">
    <citation type="submission" date="2017-06" db="EMBL/GenBank/DDBJ databases">
        <title>Complete genome sequence of Paenibacillus donghaensis KCTC 13049T isolated from East Sea sediment, South Korea.</title>
        <authorList>
            <person name="Jung B.K."/>
            <person name="Hong S.-J."/>
            <person name="Shin J.-H."/>
        </authorList>
    </citation>
    <scope>NUCLEOTIDE SEQUENCE [LARGE SCALE GENOMIC DNA]</scope>
    <source>
        <strain evidence="6 7">KCTC 13049</strain>
    </source>
</reference>
<dbReference type="Gene3D" id="3.40.50.1980">
    <property type="entry name" value="Nitrogenase molybdenum iron protein domain"/>
    <property type="match status" value="2"/>
</dbReference>
<dbReference type="PROSITE" id="PS00041">
    <property type="entry name" value="HTH_ARAC_FAMILY_1"/>
    <property type="match status" value="1"/>
</dbReference>
<dbReference type="SUPFAM" id="SSF53807">
    <property type="entry name" value="Helical backbone' metal receptor"/>
    <property type="match status" value="1"/>
</dbReference>
<evidence type="ECO:0000313" key="7">
    <source>
        <dbReference type="Proteomes" id="UP000249890"/>
    </source>
</evidence>
<dbReference type="PROSITE" id="PS50983">
    <property type="entry name" value="FE_B12_PBP"/>
    <property type="match status" value="1"/>
</dbReference>
<dbReference type="PANTHER" id="PTHR43280">
    <property type="entry name" value="ARAC-FAMILY TRANSCRIPTIONAL REGULATOR"/>
    <property type="match status" value="1"/>
</dbReference>
<feature type="domain" description="HTH araC/xylS-type" evidence="4">
    <location>
        <begin position="186"/>
        <end position="285"/>
    </location>
</feature>
<dbReference type="Gene3D" id="1.10.10.60">
    <property type="entry name" value="Homeodomain-like"/>
    <property type="match status" value="2"/>
</dbReference>
<evidence type="ECO:0000256" key="2">
    <source>
        <dbReference type="ARBA" id="ARBA00023125"/>
    </source>
</evidence>
<feature type="domain" description="Fe/B12 periplasmic-binding" evidence="5">
    <location>
        <begin position="289"/>
        <end position="548"/>
    </location>
</feature>
<dbReference type="SUPFAM" id="SSF46689">
    <property type="entry name" value="Homeodomain-like"/>
    <property type="match status" value="2"/>
</dbReference>
<dbReference type="AlphaFoldDB" id="A0A2Z2KGE1"/>
<sequence>MYGKDGVPPAGTYEQLDQMWFRLRSIEQNNSPKGEWSLRLQFLESHMLLIPVFGRGWITVDGKYFELRAGFVFVCLPGQLVEAHLEGSGDQRLYILRFDVFEQHGMPERQERISSSDLHMHFPLKGEAAIASTITFSKHCEAIASSMGSTNPLQRLRAHSGFYELLYSLLSDASQLQLSDAEAVLERVKTYIEQHYREDLSIQLLASEAGISARHFIRLFKQKYGLSAIEYLTEYRIRQARSLMLPQTNYELKDIAAYVGYKDIPYFRRKFKQITGVAPATFMRNAKLKIAAYHGSLIGALLTLNIIPCAAPADHPWTEYYRRKYESGAVLPLAPDHDIRIQQIVSLHPDFILGLEQSLSPDIQQQLQEIAPTHLVPWLRMDWRMQLRFIGECLNKSKETAAWLDKYERKAQAVRAGLDHELAKDKLLIARISGQKITVLSNRSLGEVLYDDLHLLPASVVNRNLSHQTLTLEELGSTDADRLLFIVDEDAHSQAVWSELRDKESWKNPDPAGNSRVDHLPPFPWTEYTSFTQELILDLTLRLWRKST</sequence>
<dbReference type="InterPro" id="IPR037923">
    <property type="entry name" value="HTH-like"/>
</dbReference>
<gene>
    <name evidence="6" type="ORF">B9T62_10735</name>
</gene>
<organism evidence="6 7">
    <name type="scientific">Paenibacillus donghaensis</name>
    <dbReference type="NCBI Taxonomy" id="414771"/>
    <lineage>
        <taxon>Bacteria</taxon>
        <taxon>Bacillati</taxon>
        <taxon>Bacillota</taxon>
        <taxon>Bacilli</taxon>
        <taxon>Bacillales</taxon>
        <taxon>Paenibacillaceae</taxon>
        <taxon>Paenibacillus</taxon>
    </lineage>
</organism>
<keyword evidence="3" id="KW-0804">Transcription</keyword>
<dbReference type="PROSITE" id="PS01124">
    <property type="entry name" value="HTH_ARAC_FAMILY_2"/>
    <property type="match status" value="1"/>
</dbReference>
<dbReference type="InterPro" id="IPR018062">
    <property type="entry name" value="HTH_AraC-typ_CS"/>
</dbReference>
<evidence type="ECO:0000259" key="4">
    <source>
        <dbReference type="PROSITE" id="PS01124"/>
    </source>
</evidence>
<dbReference type="PANTHER" id="PTHR43280:SF28">
    <property type="entry name" value="HTH-TYPE TRANSCRIPTIONAL ACTIVATOR RHAS"/>
    <property type="match status" value="1"/>
</dbReference>
<proteinExistence type="predicted"/>
<dbReference type="Pfam" id="PF01497">
    <property type="entry name" value="Peripla_BP_2"/>
    <property type="match status" value="1"/>
</dbReference>
<evidence type="ECO:0000256" key="1">
    <source>
        <dbReference type="ARBA" id="ARBA00023015"/>
    </source>
</evidence>
<dbReference type="SMART" id="SM00342">
    <property type="entry name" value="HTH_ARAC"/>
    <property type="match status" value="1"/>
</dbReference>
<dbReference type="Pfam" id="PF02311">
    <property type="entry name" value="AraC_binding"/>
    <property type="match status" value="1"/>
</dbReference>
<dbReference type="InterPro" id="IPR009057">
    <property type="entry name" value="Homeodomain-like_sf"/>
</dbReference>
<dbReference type="Proteomes" id="UP000249890">
    <property type="component" value="Chromosome"/>
</dbReference>
<dbReference type="KEGG" id="pdh:B9T62_10735"/>
<dbReference type="RefSeq" id="WP_087915232.1">
    <property type="nucleotide sequence ID" value="NZ_CP021780.1"/>
</dbReference>
<dbReference type="EMBL" id="CP021780">
    <property type="protein sequence ID" value="ASA21219.1"/>
    <property type="molecule type" value="Genomic_DNA"/>
</dbReference>
<evidence type="ECO:0000313" key="6">
    <source>
        <dbReference type="EMBL" id="ASA21219.1"/>
    </source>
</evidence>
<dbReference type="OrthoDB" id="2461801at2"/>